<dbReference type="GO" id="GO:0045893">
    <property type="term" value="P:positive regulation of DNA-templated transcription"/>
    <property type="evidence" value="ECO:0007669"/>
    <property type="project" value="UniProtKB-ARBA"/>
</dbReference>
<keyword evidence="2" id="KW-0479">Metal-binding</keyword>
<accession>A0A5K4F3R4</accession>
<evidence type="ECO:0000256" key="10">
    <source>
        <dbReference type="SAM" id="MobiDB-lite"/>
    </source>
</evidence>
<dbReference type="Proteomes" id="UP000008854">
    <property type="component" value="Unassembled WGS sequence"/>
</dbReference>
<keyword evidence="6" id="KW-0805">Transcription regulation</keyword>
<evidence type="ECO:0000256" key="8">
    <source>
        <dbReference type="ARBA" id="ARBA00023242"/>
    </source>
</evidence>
<dbReference type="FunFam" id="3.30.160.60:FF:000112">
    <property type="entry name" value="Mds1 and evi1 complex locus protein"/>
    <property type="match status" value="1"/>
</dbReference>
<keyword evidence="5" id="KW-0862">Zinc</keyword>
<keyword evidence="12" id="KW-1185">Reference proteome</keyword>
<evidence type="ECO:0000256" key="5">
    <source>
        <dbReference type="ARBA" id="ARBA00022833"/>
    </source>
</evidence>
<dbReference type="InParanoid" id="A0A5K4F3R4"/>
<evidence type="ECO:0000259" key="11">
    <source>
        <dbReference type="PROSITE" id="PS50157"/>
    </source>
</evidence>
<dbReference type="Gene3D" id="3.30.160.60">
    <property type="entry name" value="Classic Zinc Finger"/>
    <property type="match status" value="3"/>
</dbReference>
<evidence type="ECO:0000256" key="9">
    <source>
        <dbReference type="PROSITE-ProRule" id="PRU00042"/>
    </source>
</evidence>
<keyword evidence="7" id="KW-0804">Transcription</keyword>
<dbReference type="GO" id="GO:0000981">
    <property type="term" value="F:DNA-binding transcription factor activity, RNA polymerase II-specific"/>
    <property type="evidence" value="ECO:0007669"/>
    <property type="project" value="TreeGrafter"/>
</dbReference>
<evidence type="ECO:0000256" key="1">
    <source>
        <dbReference type="ARBA" id="ARBA00004123"/>
    </source>
</evidence>
<dbReference type="FunFam" id="3.30.160.60:FF:001289">
    <property type="entry name" value="Zinc finger protein 574"/>
    <property type="match status" value="1"/>
</dbReference>
<evidence type="ECO:0000256" key="2">
    <source>
        <dbReference type="ARBA" id="ARBA00022723"/>
    </source>
</evidence>
<dbReference type="InterPro" id="IPR013087">
    <property type="entry name" value="Znf_C2H2_type"/>
</dbReference>
<dbReference type="SUPFAM" id="SSF57667">
    <property type="entry name" value="beta-beta-alpha zinc fingers"/>
    <property type="match status" value="2"/>
</dbReference>
<dbReference type="AlphaFoldDB" id="A0A5K4F3R4"/>
<organism evidence="12 13">
    <name type="scientific">Schistosoma mansoni</name>
    <name type="common">Blood fluke</name>
    <dbReference type="NCBI Taxonomy" id="6183"/>
    <lineage>
        <taxon>Eukaryota</taxon>
        <taxon>Metazoa</taxon>
        <taxon>Spiralia</taxon>
        <taxon>Lophotrochozoa</taxon>
        <taxon>Platyhelminthes</taxon>
        <taxon>Trematoda</taxon>
        <taxon>Digenea</taxon>
        <taxon>Strigeidida</taxon>
        <taxon>Schistosomatoidea</taxon>
        <taxon>Schistosomatidae</taxon>
        <taxon>Schistosoma</taxon>
    </lineage>
</organism>
<feature type="region of interest" description="Disordered" evidence="10">
    <location>
        <begin position="394"/>
        <end position="414"/>
    </location>
</feature>
<evidence type="ECO:0000256" key="6">
    <source>
        <dbReference type="ARBA" id="ARBA00023015"/>
    </source>
</evidence>
<dbReference type="Pfam" id="PF00096">
    <property type="entry name" value="zf-C2H2"/>
    <property type="match status" value="3"/>
</dbReference>
<feature type="domain" description="C2H2-type" evidence="11">
    <location>
        <begin position="337"/>
        <end position="365"/>
    </location>
</feature>
<dbReference type="PANTHER" id="PTHR23235">
    <property type="entry name" value="KRUEPPEL-LIKE TRANSCRIPTION FACTOR"/>
    <property type="match status" value="1"/>
</dbReference>
<evidence type="ECO:0000256" key="7">
    <source>
        <dbReference type="ARBA" id="ARBA00023163"/>
    </source>
</evidence>
<name>A0A5K4F3R4_SCHMA</name>
<dbReference type="GO" id="GO:0005634">
    <property type="term" value="C:nucleus"/>
    <property type="evidence" value="ECO:0007669"/>
    <property type="project" value="UniProtKB-SubCell"/>
</dbReference>
<keyword evidence="4 9" id="KW-0863">Zinc-finger</keyword>
<evidence type="ECO:0000313" key="13">
    <source>
        <dbReference type="WBParaSite" id="Smp_304980.1"/>
    </source>
</evidence>
<sequence length="414" mass="48690">MVTEEINKTLIDDQLLQPLPLDLSYHSSISNESNLTMTTSIPIKTTQFNNHNNNDKHSFYLSNSSFIEQMKSNLDKLQMFYTFKKNQLKSITDLYNLPLLTIPPPEQLLTFIMLHNHKTIKFSPIINNNDLLLPRQLNQNNKNDTFLHYNQLINLNNNHNNQYNNNQYNNNNNLIPFEFISIYLKMLEKSKNYLKLLNSNLNLNYKNNNNNNNDNKWLSLSLRKNIYTTINKDLNNVSSNCSIKTKLSQTIVNIDNNNNNNNNSNNKNIHKKHKTLKNVYNVLPTDSINVVEGLLSTCVNHLTSKHERYTCHYCGKLFPRSANLTRHIRTHTGEQPYKCIHCPRSFSISSNLQRHIRNIHQKERPFHCNICLKRFGQRANLERHIRNHLISKYHHQQQQQHQYKSLLSPTWSSS</sequence>
<dbReference type="SMART" id="SM00355">
    <property type="entry name" value="ZnF_C2H2"/>
    <property type="match status" value="3"/>
</dbReference>
<proteinExistence type="predicted"/>
<dbReference type="PROSITE" id="PS50157">
    <property type="entry name" value="ZINC_FINGER_C2H2_2"/>
    <property type="match status" value="3"/>
</dbReference>
<evidence type="ECO:0000256" key="3">
    <source>
        <dbReference type="ARBA" id="ARBA00022737"/>
    </source>
</evidence>
<keyword evidence="8" id="KW-0539">Nucleus</keyword>
<dbReference type="GO" id="GO:0005694">
    <property type="term" value="C:chromosome"/>
    <property type="evidence" value="ECO:0007669"/>
    <property type="project" value="UniProtKB-ARBA"/>
</dbReference>
<evidence type="ECO:0000256" key="4">
    <source>
        <dbReference type="ARBA" id="ARBA00022771"/>
    </source>
</evidence>
<dbReference type="GO" id="GO:0008270">
    <property type="term" value="F:zinc ion binding"/>
    <property type="evidence" value="ECO:0007669"/>
    <property type="project" value="UniProtKB-KW"/>
</dbReference>
<evidence type="ECO:0000313" key="12">
    <source>
        <dbReference type="Proteomes" id="UP000008854"/>
    </source>
</evidence>
<reference evidence="13" key="2">
    <citation type="submission" date="2019-11" db="UniProtKB">
        <authorList>
            <consortium name="WormBaseParasite"/>
        </authorList>
    </citation>
    <scope>IDENTIFICATION</scope>
    <source>
        <strain evidence="13">Puerto Rican</strain>
    </source>
</reference>
<protein>
    <submittedName>
        <fullName evidence="13">Zinc finger protein</fullName>
    </submittedName>
</protein>
<feature type="domain" description="C2H2-type" evidence="11">
    <location>
        <begin position="366"/>
        <end position="393"/>
    </location>
</feature>
<reference evidence="12" key="1">
    <citation type="journal article" date="2012" name="PLoS Negl. Trop. Dis.">
        <title>A systematically improved high quality genome and transcriptome of the human blood fluke Schistosoma mansoni.</title>
        <authorList>
            <person name="Protasio A.V."/>
            <person name="Tsai I.J."/>
            <person name="Babbage A."/>
            <person name="Nichol S."/>
            <person name="Hunt M."/>
            <person name="Aslett M.A."/>
            <person name="De Silva N."/>
            <person name="Velarde G.S."/>
            <person name="Anderson T.J."/>
            <person name="Clark R.C."/>
            <person name="Davidson C."/>
            <person name="Dillon G.P."/>
            <person name="Holroyd N.E."/>
            <person name="LoVerde P.T."/>
            <person name="Lloyd C."/>
            <person name="McQuillan J."/>
            <person name="Oliveira G."/>
            <person name="Otto T.D."/>
            <person name="Parker-Manuel S.J."/>
            <person name="Quail M.A."/>
            <person name="Wilson R.A."/>
            <person name="Zerlotini A."/>
            <person name="Dunne D.W."/>
            <person name="Berriman M."/>
        </authorList>
    </citation>
    <scope>NUCLEOTIDE SEQUENCE [LARGE SCALE GENOMIC DNA]</scope>
    <source>
        <strain evidence="12">Puerto Rican</strain>
    </source>
</reference>
<dbReference type="InterPro" id="IPR036236">
    <property type="entry name" value="Znf_C2H2_sf"/>
</dbReference>
<dbReference type="STRING" id="6183.A0A5K4F3R4"/>
<comment type="subcellular location">
    <subcellularLocation>
        <location evidence="1">Nucleus</location>
    </subcellularLocation>
</comment>
<dbReference type="PANTHER" id="PTHR23235:SF120">
    <property type="entry name" value="KRUPPEL-LIKE FACTOR 15"/>
    <property type="match status" value="1"/>
</dbReference>
<dbReference type="GO" id="GO:0000978">
    <property type="term" value="F:RNA polymerase II cis-regulatory region sequence-specific DNA binding"/>
    <property type="evidence" value="ECO:0007669"/>
    <property type="project" value="TreeGrafter"/>
</dbReference>
<dbReference type="FunFam" id="3.30.160.60:FF:001732">
    <property type="entry name" value="Zgc:162936"/>
    <property type="match status" value="1"/>
</dbReference>
<keyword evidence="3" id="KW-0677">Repeat</keyword>
<dbReference type="WBParaSite" id="Smp_304980.1">
    <property type="protein sequence ID" value="Smp_304980.1"/>
    <property type="gene ID" value="Smp_304980"/>
</dbReference>
<feature type="domain" description="C2H2-type" evidence="11">
    <location>
        <begin position="309"/>
        <end position="336"/>
    </location>
</feature>
<feature type="compositionally biased region" description="Polar residues" evidence="10">
    <location>
        <begin position="403"/>
        <end position="414"/>
    </location>
</feature>
<dbReference type="PROSITE" id="PS00028">
    <property type="entry name" value="ZINC_FINGER_C2H2_1"/>
    <property type="match status" value="3"/>
</dbReference>